<feature type="compositionally biased region" description="Polar residues" evidence="1">
    <location>
        <begin position="27"/>
        <end position="37"/>
    </location>
</feature>
<comment type="caution">
    <text evidence="3">The sequence shown here is derived from an EMBL/GenBank/DDBJ whole genome shotgun (WGS) entry which is preliminary data.</text>
</comment>
<evidence type="ECO:0000313" key="5">
    <source>
        <dbReference type="Proteomes" id="UP000235392"/>
    </source>
</evidence>
<organism evidence="3 5">
    <name type="scientific">Puccinia coronata f. sp. avenae</name>
    <dbReference type="NCBI Taxonomy" id="200324"/>
    <lineage>
        <taxon>Eukaryota</taxon>
        <taxon>Fungi</taxon>
        <taxon>Dikarya</taxon>
        <taxon>Basidiomycota</taxon>
        <taxon>Pucciniomycotina</taxon>
        <taxon>Pucciniomycetes</taxon>
        <taxon>Pucciniales</taxon>
        <taxon>Pucciniaceae</taxon>
        <taxon>Puccinia</taxon>
    </lineage>
</organism>
<dbReference type="EMBL" id="PGCJ01000325">
    <property type="protein sequence ID" value="PLW32312.1"/>
    <property type="molecule type" value="Genomic_DNA"/>
</dbReference>
<dbReference type="EMBL" id="PGCI01000154">
    <property type="protein sequence ID" value="PLW36790.1"/>
    <property type="molecule type" value="Genomic_DNA"/>
</dbReference>
<protein>
    <submittedName>
        <fullName evidence="3">Uncharacterized protein</fullName>
    </submittedName>
</protein>
<name>A0A2N5UGE5_9BASI</name>
<reference evidence="4 5" key="1">
    <citation type="submission" date="2017-11" db="EMBL/GenBank/DDBJ databases">
        <title>De novo assembly and phasing of dikaryotic genomes from two isolates of Puccinia coronata f. sp. avenae, the causal agent of oat crown rust.</title>
        <authorList>
            <person name="Miller M.E."/>
            <person name="Zhang Y."/>
            <person name="Omidvar V."/>
            <person name="Sperschneider J."/>
            <person name="Schwessinger B."/>
            <person name="Raley C."/>
            <person name="Palmer J.M."/>
            <person name="Garnica D."/>
            <person name="Upadhyaya N."/>
            <person name="Rathjen J."/>
            <person name="Taylor J.M."/>
            <person name="Park R.F."/>
            <person name="Dodds P.N."/>
            <person name="Hirsch C.D."/>
            <person name="Kianian S.F."/>
            <person name="Figueroa M."/>
        </authorList>
    </citation>
    <scope>NUCLEOTIDE SEQUENCE [LARGE SCALE GENOMIC DNA]</scope>
    <source>
        <strain evidence="2">12NC29</strain>
        <strain evidence="3">12SD80</strain>
    </source>
</reference>
<dbReference type="AlphaFoldDB" id="A0A2N5UGE5"/>
<feature type="compositionally biased region" description="Basic and acidic residues" evidence="1">
    <location>
        <begin position="1"/>
        <end position="13"/>
    </location>
</feature>
<dbReference type="Proteomes" id="UP000235388">
    <property type="component" value="Unassembled WGS sequence"/>
</dbReference>
<feature type="region of interest" description="Disordered" evidence="1">
    <location>
        <begin position="1"/>
        <end position="107"/>
    </location>
</feature>
<gene>
    <name evidence="2" type="ORF">PCANC_20470</name>
    <name evidence="3" type="ORF">PCASD_13235</name>
</gene>
<evidence type="ECO:0000313" key="2">
    <source>
        <dbReference type="EMBL" id="PLW32312.1"/>
    </source>
</evidence>
<evidence type="ECO:0000313" key="4">
    <source>
        <dbReference type="Proteomes" id="UP000235388"/>
    </source>
</evidence>
<sequence length="116" mass="12834">MKTSQHDGQEHFRQSNQGRANEALGRLNQNSSTTLTDAVNLAGNVVERKKWRSNRKSSDDDADGQEGGGSQSGRPSARRSQSTTTHDQSRPLSHIKRVTASTKDNTTQVWIEALWS</sequence>
<evidence type="ECO:0000313" key="3">
    <source>
        <dbReference type="EMBL" id="PLW36790.1"/>
    </source>
</evidence>
<dbReference type="Proteomes" id="UP000235392">
    <property type="component" value="Unassembled WGS sequence"/>
</dbReference>
<keyword evidence="4" id="KW-1185">Reference proteome</keyword>
<proteinExistence type="predicted"/>
<feature type="compositionally biased region" description="Polar residues" evidence="1">
    <location>
        <begin position="72"/>
        <end position="86"/>
    </location>
</feature>
<accession>A0A2N5UGE5</accession>
<evidence type="ECO:0000256" key="1">
    <source>
        <dbReference type="SAM" id="MobiDB-lite"/>
    </source>
</evidence>